<dbReference type="AlphaFoldDB" id="A0A6A2WSZ7"/>
<protein>
    <submittedName>
        <fullName evidence="2">Smr domain-containing protein, putative isoform 3</fullName>
    </submittedName>
</protein>
<evidence type="ECO:0000313" key="3">
    <source>
        <dbReference type="Proteomes" id="UP000436088"/>
    </source>
</evidence>
<dbReference type="PANTHER" id="PTHR47812:SF2">
    <property type="entry name" value="SMR (SMALL MUTS RELATED) DOMAIN-CONTAINING PROTEIN"/>
    <property type="match status" value="1"/>
</dbReference>
<reference evidence="2" key="1">
    <citation type="submission" date="2019-09" db="EMBL/GenBank/DDBJ databases">
        <title>Draft genome information of white flower Hibiscus syriacus.</title>
        <authorList>
            <person name="Kim Y.-M."/>
        </authorList>
    </citation>
    <scope>NUCLEOTIDE SEQUENCE [LARGE SCALE GENOMIC DNA]</scope>
    <source>
        <strain evidence="2">YM2019G1</strain>
    </source>
</reference>
<dbReference type="InterPro" id="IPR002625">
    <property type="entry name" value="Smr_dom"/>
</dbReference>
<name>A0A6A2WSZ7_HIBSY</name>
<comment type="caution">
    <text evidence="2">The sequence shown here is derived from an EMBL/GenBank/DDBJ whole genome shotgun (WGS) entry which is preliminary data.</text>
</comment>
<sequence>MSSTRGKDKLSGWTAFDLKQRQKQGLVPKLKNDPFPPIAISLAALHPCTSQTNHNDLSAKSFSSVLKASGNFPTFKQNKNSIKSTNMGKPIGNEEKMVVVNNNDIALKKLKEMHCWAENISSIPIELEWEEDDVYLSHRKDAIRMMRSASQHSRAATNAFFRGDHFAAQQLKMLEKNEAVQALQEHLRRIETQVSGGRSVSPNEVKAKKGTLHFSSVGTVSSTVKLGKPQASSRQTPASLQVITGVGNHSRGQAALPTAVRGFLIENGYRLMK</sequence>
<evidence type="ECO:0000313" key="2">
    <source>
        <dbReference type="EMBL" id="KAE8663741.1"/>
    </source>
</evidence>
<dbReference type="Gene3D" id="3.30.1370.110">
    <property type="match status" value="1"/>
</dbReference>
<organism evidence="2 3">
    <name type="scientific">Hibiscus syriacus</name>
    <name type="common">Rose of Sharon</name>
    <dbReference type="NCBI Taxonomy" id="106335"/>
    <lineage>
        <taxon>Eukaryota</taxon>
        <taxon>Viridiplantae</taxon>
        <taxon>Streptophyta</taxon>
        <taxon>Embryophyta</taxon>
        <taxon>Tracheophyta</taxon>
        <taxon>Spermatophyta</taxon>
        <taxon>Magnoliopsida</taxon>
        <taxon>eudicotyledons</taxon>
        <taxon>Gunneridae</taxon>
        <taxon>Pentapetalae</taxon>
        <taxon>rosids</taxon>
        <taxon>malvids</taxon>
        <taxon>Malvales</taxon>
        <taxon>Malvaceae</taxon>
        <taxon>Malvoideae</taxon>
        <taxon>Hibiscus</taxon>
    </lineage>
</organism>
<feature type="domain" description="Smr" evidence="1">
    <location>
        <begin position="178"/>
        <end position="273"/>
    </location>
</feature>
<evidence type="ECO:0000259" key="1">
    <source>
        <dbReference type="PROSITE" id="PS50828"/>
    </source>
</evidence>
<dbReference type="PROSITE" id="PS50828">
    <property type="entry name" value="SMR"/>
    <property type="match status" value="1"/>
</dbReference>
<proteinExistence type="predicted"/>
<accession>A0A6A2WSZ7</accession>
<keyword evidence="3" id="KW-1185">Reference proteome</keyword>
<dbReference type="PANTHER" id="PTHR47812">
    <property type="entry name" value="SMR (SMALL MUTS RELATED) DOMAIN-CONTAINING PROTEIN"/>
    <property type="match status" value="1"/>
</dbReference>
<dbReference type="EMBL" id="VEPZ02001668">
    <property type="protein sequence ID" value="KAE8663741.1"/>
    <property type="molecule type" value="Genomic_DNA"/>
</dbReference>
<gene>
    <name evidence="2" type="ORF">F3Y22_tig00112921pilonHSYRG00166</name>
</gene>
<dbReference type="InterPro" id="IPR036063">
    <property type="entry name" value="Smr_dom_sf"/>
</dbReference>
<dbReference type="Proteomes" id="UP000436088">
    <property type="component" value="Unassembled WGS sequence"/>
</dbReference>